<dbReference type="Gene3D" id="1.20.1250.20">
    <property type="entry name" value="MFS general substrate transporter like domains"/>
    <property type="match status" value="1"/>
</dbReference>
<dbReference type="GO" id="GO:0016020">
    <property type="term" value="C:membrane"/>
    <property type="evidence" value="ECO:0007669"/>
    <property type="project" value="UniProtKB-SubCell"/>
</dbReference>
<dbReference type="EMBL" id="CVRI01000041">
    <property type="protein sequence ID" value="CRK95296.1"/>
    <property type="molecule type" value="Genomic_DNA"/>
</dbReference>
<evidence type="ECO:0000259" key="6">
    <source>
        <dbReference type="PROSITE" id="PS50850"/>
    </source>
</evidence>
<comment type="subcellular location">
    <subcellularLocation>
        <location evidence="1">Membrane</location>
        <topology evidence="1">Multi-pass membrane protein</topology>
    </subcellularLocation>
</comment>
<feature type="transmembrane region" description="Helical" evidence="5">
    <location>
        <begin position="126"/>
        <end position="147"/>
    </location>
</feature>
<dbReference type="Pfam" id="PF00083">
    <property type="entry name" value="Sugar_tr"/>
    <property type="match status" value="1"/>
</dbReference>
<evidence type="ECO:0000256" key="4">
    <source>
        <dbReference type="ARBA" id="ARBA00023136"/>
    </source>
</evidence>
<evidence type="ECO:0000256" key="2">
    <source>
        <dbReference type="ARBA" id="ARBA00022692"/>
    </source>
</evidence>
<evidence type="ECO:0000256" key="1">
    <source>
        <dbReference type="ARBA" id="ARBA00004141"/>
    </source>
</evidence>
<dbReference type="PANTHER" id="PTHR24064">
    <property type="entry name" value="SOLUTE CARRIER FAMILY 22 MEMBER"/>
    <property type="match status" value="1"/>
</dbReference>
<evidence type="ECO:0000256" key="3">
    <source>
        <dbReference type="ARBA" id="ARBA00022989"/>
    </source>
</evidence>
<evidence type="ECO:0000313" key="7">
    <source>
        <dbReference type="EMBL" id="CRK95296.1"/>
    </source>
</evidence>
<proteinExistence type="predicted"/>
<dbReference type="GO" id="GO:0022857">
    <property type="term" value="F:transmembrane transporter activity"/>
    <property type="evidence" value="ECO:0007669"/>
    <property type="project" value="InterPro"/>
</dbReference>
<name>A0A1J1I4T4_9DIPT</name>
<reference evidence="7 8" key="1">
    <citation type="submission" date="2015-04" db="EMBL/GenBank/DDBJ databases">
        <authorList>
            <person name="Syromyatnikov M.Y."/>
            <person name="Popov V.N."/>
        </authorList>
    </citation>
    <scope>NUCLEOTIDE SEQUENCE [LARGE SCALE GENOMIC DNA]</scope>
</reference>
<feature type="transmembrane region" description="Helical" evidence="5">
    <location>
        <begin position="480"/>
        <end position="499"/>
    </location>
</feature>
<dbReference type="OrthoDB" id="3936150at2759"/>
<dbReference type="InterPro" id="IPR036259">
    <property type="entry name" value="MFS_trans_sf"/>
</dbReference>
<feature type="transmembrane region" description="Helical" evidence="5">
    <location>
        <begin position="416"/>
        <end position="439"/>
    </location>
</feature>
<feature type="domain" description="Major facilitator superfamily (MFS) profile" evidence="6">
    <location>
        <begin position="26"/>
        <end position="504"/>
    </location>
</feature>
<feature type="transmembrane region" description="Helical" evidence="5">
    <location>
        <begin position="188"/>
        <end position="209"/>
    </location>
</feature>
<feature type="transmembrane region" description="Helical" evidence="5">
    <location>
        <begin position="244"/>
        <end position="263"/>
    </location>
</feature>
<keyword evidence="3 5" id="KW-1133">Transmembrane helix</keyword>
<organism evidence="7 8">
    <name type="scientific">Clunio marinus</name>
    <dbReference type="NCBI Taxonomy" id="568069"/>
    <lineage>
        <taxon>Eukaryota</taxon>
        <taxon>Metazoa</taxon>
        <taxon>Ecdysozoa</taxon>
        <taxon>Arthropoda</taxon>
        <taxon>Hexapoda</taxon>
        <taxon>Insecta</taxon>
        <taxon>Pterygota</taxon>
        <taxon>Neoptera</taxon>
        <taxon>Endopterygota</taxon>
        <taxon>Diptera</taxon>
        <taxon>Nematocera</taxon>
        <taxon>Chironomoidea</taxon>
        <taxon>Chironomidae</taxon>
        <taxon>Clunio</taxon>
    </lineage>
</organism>
<evidence type="ECO:0000313" key="8">
    <source>
        <dbReference type="Proteomes" id="UP000183832"/>
    </source>
</evidence>
<dbReference type="PROSITE" id="PS50850">
    <property type="entry name" value="MFS"/>
    <property type="match status" value="1"/>
</dbReference>
<protein>
    <submittedName>
        <fullName evidence="7">CLUMA_CG008641, isoform A</fullName>
    </submittedName>
</protein>
<dbReference type="SUPFAM" id="SSF103473">
    <property type="entry name" value="MFS general substrate transporter"/>
    <property type="match status" value="1"/>
</dbReference>
<feature type="transmembrane region" description="Helical" evidence="5">
    <location>
        <begin position="159"/>
        <end position="176"/>
    </location>
</feature>
<dbReference type="Proteomes" id="UP000183832">
    <property type="component" value="Unassembled WGS sequence"/>
</dbReference>
<sequence>MNFDDVVPYLCRGDFGKYQKRIYFLLCLPVILSAFHKLSGVFLLAVPDHRCRLDNESIDSPFELSSDVLNSSFPFDMSKNEFSKCEFIKESSNDSIELSKCLDYVWSTSKYESSAVKSFNMVCDKASWRASADSFMMLGVFIGSYAFGDLSDKFGRRPTLILSLFIQLLAGVSIAISPNLLTYTICRVIVGAASSGIFLVSFCLAVELVGKESRTIAGTVIQMFFSVGYLLIAFLAYFIHNWRWLQIAITIPGLFMMSYYYIIPESTRWLLSNNKKDKAIRQIQRVADYNDLKIPQHVLDKLQTDYDIANENDLAERKPSLLDLFKSPYLRTKSLLIFFDWFIITGSYYGLSWSTKNLGGNDHLNFAISGMVEFPALFFLMFSLNRLGRKVILAGSMIFSGLTLLLSLVIPGDYHWLIITLAMLGKMSITTSYGAIYVFSAEQFPTVIRNVALGAASMSGRVGSITAPYLIFLSEYWKPAPYFIIGICVLFGGLLSTFLPETTDEKLPETIADGERLGKDVEKSKVHEVEKLNL</sequence>
<keyword evidence="8" id="KW-1185">Reference proteome</keyword>
<dbReference type="InterPro" id="IPR005828">
    <property type="entry name" value="MFS_sugar_transport-like"/>
</dbReference>
<accession>A0A1J1I4T4</accession>
<feature type="transmembrane region" description="Helical" evidence="5">
    <location>
        <begin position="451"/>
        <end position="474"/>
    </location>
</feature>
<evidence type="ECO:0000256" key="5">
    <source>
        <dbReference type="SAM" id="Phobius"/>
    </source>
</evidence>
<dbReference type="STRING" id="568069.A0A1J1I4T4"/>
<feature type="transmembrane region" description="Helical" evidence="5">
    <location>
        <begin position="334"/>
        <end position="351"/>
    </location>
</feature>
<dbReference type="AlphaFoldDB" id="A0A1J1I4T4"/>
<dbReference type="InterPro" id="IPR020846">
    <property type="entry name" value="MFS_dom"/>
</dbReference>
<keyword evidence="2 5" id="KW-0812">Transmembrane</keyword>
<feature type="transmembrane region" description="Helical" evidence="5">
    <location>
        <begin position="363"/>
        <end position="384"/>
    </location>
</feature>
<feature type="transmembrane region" description="Helical" evidence="5">
    <location>
        <begin position="216"/>
        <end position="238"/>
    </location>
</feature>
<feature type="transmembrane region" description="Helical" evidence="5">
    <location>
        <begin position="391"/>
        <end position="410"/>
    </location>
</feature>
<dbReference type="CDD" id="cd17317">
    <property type="entry name" value="MFS_SLC22"/>
    <property type="match status" value="1"/>
</dbReference>
<feature type="transmembrane region" description="Helical" evidence="5">
    <location>
        <begin position="22"/>
        <end position="46"/>
    </location>
</feature>
<gene>
    <name evidence="7" type="ORF">CLUMA_CG008641</name>
</gene>
<keyword evidence="4 5" id="KW-0472">Membrane</keyword>